<sequence length="112" mass="12823">MSSWNGMPVDHVYFEVVSQCSFGMFAFSYLHQVFSVILVKIFPQQTSLHHTRAINLNPESESTKSIKELPSGNYNFSHRNANFQLRTCICVSEYARFRKSSKVLDIGSLLNL</sequence>
<organism evidence="2 3">
    <name type="scientific">Glossina palpalis gambiensis</name>
    <dbReference type="NCBI Taxonomy" id="67801"/>
    <lineage>
        <taxon>Eukaryota</taxon>
        <taxon>Metazoa</taxon>
        <taxon>Ecdysozoa</taxon>
        <taxon>Arthropoda</taxon>
        <taxon>Hexapoda</taxon>
        <taxon>Insecta</taxon>
        <taxon>Pterygota</taxon>
        <taxon>Neoptera</taxon>
        <taxon>Endopterygota</taxon>
        <taxon>Diptera</taxon>
        <taxon>Brachycera</taxon>
        <taxon>Muscomorpha</taxon>
        <taxon>Hippoboscoidea</taxon>
        <taxon>Glossinidae</taxon>
        <taxon>Glossina</taxon>
    </lineage>
</organism>
<dbReference type="Proteomes" id="UP000092460">
    <property type="component" value="Unassembled WGS sequence"/>
</dbReference>
<evidence type="ECO:0000313" key="3">
    <source>
        <dbReference type="Proteomes" id="UP000092460"/>
    </source>
</evidence>
<dbReference type="EnsemblMetazoa" id="GPPI025322-RA">
    <property type="protein sequence ID" value="GPPI025322-PA"/>
    <property type="gene ID" value="GPPI025322"/>
</dbReference>
<keyword evidence="1" id="KW-1133">Transmembrane helix</keyword>
<keyword evidence="1" id="KW-0472">Membrane</keyword>
<proteinExistence type="predicted"/>
<dbReference type="AlphaFoldDB" id="A0A1B0BC27"/>
<name>A0A1B0BC27_9MUSC</name>
<accession>A0A1B0BC27</accession>
<keyword evidence="1" id="KW-0812">Transmembrane</keyword>
<keyword evidence="3" id="KW-1185">Reference proteome</keyword>
<dbReference type="EMBL" id="JXJN01011781">
    <property type="status" value="NOT_ANNOTATED_CDS"/>
    <property type="molecule type" value="Genomic_DNA"/>
</dbReference>
<feature type="transmembrane region" description="Helical" evidence="1">
    <location>
        <begin position="22"/>
        <end position="42"/>
    </location>
</feature>
<evidence type="ECO:0000256" key="1">
    <source>
        <dbReference type="SAM" id="Phobius"/>
    </source>
</evidence>
<dbReference type="EMBL" id="JXJN01011780">
    <property type="status" value="NOT_ANNOTATED_CDS"/>
    <property type="molecule type" value="Genomic_DNA"/>
</dbReference>
<reference evidence="3" key="1">
    <citation type="submission" date="2015-01" db="EMBL/GenBank/DDBJ databases">
        <authorList>
            <person name="Aksoy S."/>
            <person name="Warren W."/>
            <person name="Wilson R.K."/>
        </authorList>
    </citation>
    <scope>NUCLEOTIDE SEQUENCE [LARGE SCALE GENOMIC DNA]</scope>
    <source>
        <strain evidence="3">IAEA</strain>
    </source>
</reference>
<reference evidence="2" key="2">
    <citation type="submission" date="2020-05" db="UniProtKB">
        <authorList>
            <consortium name="EnsemblMetazoa"/>
        </authorList>
    </citation>
    <scope>IDENTIFICATION</scope>
    <source>
        <strain evidence="2">IAEA</strain>
    </source>
</reference>
<protein>
    <submittedName>
        <fullName evidence="2">Uncharacterized protein</fullName>
    </submittedName>
</protein>
<dbReference type="VEuPathDB" id="VectorBase:GPPI025322"/>
<evidence type="ECO:0000313" key="2">
    <source>
        <dbReference type="EnsemblMetazoa" id="GPPI025322-PA"/>
    </source>
</evidence>